<dbReference type="RefSeq" id="WP_277528733.1">
    <property type="nucleotide sequence ID" value="NZ_JAPDIA010000001.1"/>
</dbReference>
<accession>A0A9X4KUC8</accession>
<gene>
    <name evidence="1" type="ORF">OMP40_02055</name>
</gene>
<proteinExistence type="predicted"/>
<dbReference type="Proteomes" id="UP001153404">
    <property type="component" value="Unassembled WGS sequence"/>
</dbReference>
<dbReference type="EMBL" id="JAPDIA010000001">
    <property type="protein sequence ID" value="MDG0808327.1"/>
    <property type="molecule type" value="Genomic_DNA"/>
</dbReference>
<organism evidence="1 2">
    <name type="scientific">Cohnella rhizosphaerae</name>
    <dbReference type="NCBI Taxonomy" id="1457232"/>
    <lineage>
        <taxon>Bacteria</taxon>
        <taxon>Bacillati</taxon>
        <taxon>Bacillota</taxon>
        <taxon>Bacilli</taxon>
        <taxon>Bacillales</taxon>
        <taxon>Paenibacillaceae</taxon>
        <taxon>Cohnella</taxon>
    </lineage>
</organism>
<evidence type="ECO:0000313" key="2">
    <source>
        <dbReference type="Proteomes" id="UP001153404"/>
    </source>
</evidence>
<sequence length="82" mass="8886">MTVRLGFSVVLFAALAVAQGASIKKMRGRELWAFALLMLPVLYQDAIYVKQADWPSLPELMGLLLKTPATALDRLLSSGGHG</sequence>
<dbReference type="AlphaFoldDB" id="A0A9X4KUC8"/>
<keyword evidence="2" id="KW-1185">Reference proteome</keyword>
<reference evidence="1" key="1">
    <citation type="submission" date="2022-10" db="EMBL/GenBank/DDBJ databases">
        <title>Comparative genomic analysis of Cohnella hashimotonis sp. nov., isolated from the International Space Station.</title>
        <authorList>
            <person name="Simpson A."/>
            <person name="Venkateswaran K."/>
        </authorList>
    </citation>
    <scope>NUCLEOTIDE SEQUENCE</scope>
    <source>
        <strain evidence="1">DSM 28161</strain>
    </source>
</reference>
<protein>
    <submittedName>
        <fullName evidence="1">Uncharacterized protein</fullName>
    </submittedName>
</protein>
<comment type="caution">
    <text evidence="1">The sequence shown here is derived from an EMBL/GenBank/DDBJ whole genome shotgun (WGS) entry which is preliminary data.</text>
</comment>
<evidence type="ECO:0000313" key="1">
    <source>
        <dbReference type="EMBL" id="MDG0808327.1"/>
    </source>
</evidence>
<name>A0A9X4KUC8_9BACL</name>